<organism evidence="1">
    <name type="scientific">uncultured Caudovirales phage</name>
    <dbReference type="NCBI Taxonomy" id="2100421"/>
    <lineage>
        <taxon>Viruses</taxon>
        <taxon>Duplodnaviria</taxon>
        <taxon>Heunggongvirae</taxon>
        <taxon>Uroviricota</taxon>
        <taxon>Caudoviricetes</taxon>
        <taxon>Peduoviridae</taxon>
        <taxon>Maltschvirus</taxon>
        <taxon>Maltschvirus maltsch</taxon>
    </lineage>
</organism>
<dbReference type="EMBL" id="LR796695">
    <property type="protein sequence ID" value="CAB4159815.1"/>
    <property type="molecule type" value="Genomic_DNA"/>
</dbReference>
<reference evidence="1" key="1">
    <citation type="submission" date="2020-04" db="EMBL/GenBank/DDBJ databases">
        <authorList>
            <person name="Chiriac C."/>
            <person name="Salcher M."/>
            <person name="Ghai R."/>
            <person name="Kavagutti S V."/>
        </authorList>
    </citation>
    <scope>NUCLEOTIDE SEQUENCE</scope>
</reference>
<sequence length="50" mass="5271">MQALKNAAISAKIMTNVQAGMTLREAFDAVLGQGAYAKLAGEVYDALRAK</sequence>
<protein>
    <submittedName>
        <fullName evidence="1">Uncharacterized protein</fullName>
    </submittedName>
</protein>
<evidence type="ECO:0000313" key="1">
    <source>
        <dbReference type="EMBL" id="CAB4159815.1"/>
    </source>
</evidence>
<name>A0A6J5NRM5_9CAUD</name>
<accession>A0A6J5NRM5</accession>
<proteinExistence type="predicted"/>
<gene>
    <name evidence="1" type="ORF">UFOVP726_43</name>
</gene>